<protein>
    <submittedName>
        <fullName evidence="1">Uncharacterized protein</fullName>
    </submittedName>
</protein>
<evidence type="ECO:0000313" key="2">
    <source>
        <dbReference type="Proteomes" id="UP000297065"/>
    </source>
</evidence>
<gene>
    <name evidence="1" type="ORF">DDIC_01865</name>
</gene>
<dbReference type="AlphaFoldDB" id="A0A4P7UFF1"/>
<dbReference type="OrthoDB" id="1334607at2"/>
<reference evidence="1 2" key="1">
    <citation type="submission" date="2019-02" db="EMBL/GenBank/DDBJ databases">
        <title>Complete Genome Sequence of Desulfovibrio desulfuricans IC1, a Sulfonate Utilizing Anaerobe.</title>
        <authorList>
            <person name="Day L.A."/>
            <person name="De Leon K.B."/>
            <person name="Wall J.D."/>
        </authorList>
    </citation>
    <scope>NUCLEOTIDE SEQUENCE [LARGE SCALE GENOMIC DNA]</scope>
    <source>
        <strain evidence="1 2">IC1</strain>
    </source>
</reference>
<dbReference type="EMBL" id="CP036295">
    <property type="protein sequence ID" value="QCC84646.1"/>
    <property type="molecule type" value="Genomic_DNA"/>
</dbReference>
<accession>A0A4P7UFF1</accession>
<dbReference type="RefSeq" id="WP_136398880.1">
    <property type="nucleotide sequence ID" value="NZ_CP036295.1"/>
</dbReference>
<dbReference type="Proteomes" id="UP000297065">
    <property type="component" value="Chromosome"/>
</dbReference>
<proteinExistence type="predicted"/>
<organism evidence="1 2">
    <name type="scientific">Desulfovibrio desulfuricans</name>
    <dbReference type="NCBI Taxonomy" id="876"/>
    <lineage>
        <taxon>Bacteria</taxon>
        <taxon>Pseudomonadati</taxon>
        <taxon>Thermodesulfobacteriota</taxon>
        <taxon>Desulfovibrionia</taxon>
        <taxon>Desulfovibrionales</taxon>
        <taxon>Desulfovibrionaceae</taxon>
        <taxon>Desulfovibrio</taxon>
    </lineage>
</organism>
<name>A0A4P7UFF1_DESDE</name>
<evidence type="ECO:0000313" key="1">
    <source>
        <dbReference type="EMBL" id="QCC84646.1"/>
    </source>
</evidence>
<sequence length="184" mass="20696">MLTPNQCVLYSGGAAGTEQFFGALAESWGLEEVNYSFEGHQIERTRGVRVLTSEELALKDVSLTYVSRLMSREYTRAPLFRKVLQSICWQVSSGEQIIVIGAVQPDGTVKGGTGWGAEFAKICNKPLLVFDQPKNAWFFWDKANWTQTDEPLITHPHFAATGTRFLEDNGRIAIQNLFERSFSR</sequence>